<dbReference type="RefSeq" id="WP_308703401.1">
    <property type="nucleotide sequence ID" value="NZ_AP027463.1"/>
</dbReference>
<evidence type="ECO:0000313" key="8">
    <source>
        <dbReference type="EMBL" id="MDQ7937671.1"/>
    </source>
</evidence>
<evidence type="ECO:0000256" key="4">
    <source>
        <dbReference type="ARBA" id="ARBA00022777"/>
    </source>
</evidence>
<protein>
    <recommendedName>
        <fullName evidence="6">Acetate kinase</fullName>
        <ecNumber evidence="6">2.7.2.1</ecNumber>
    </recommendedName>
    <alternativeName>
        <fullName evidence="6">Acetokinase</fullName>
    </alternativeName>
</protein>
<name>A0ABU1A9L8_9LACO</name>
<proteinExistence type="inferred from homology"/>
<evidence type="ECO:0000313" key="9">
    <source>
        <dbReference type="Proteomes" id="UP001227831"/>
    </source>
</evidence>
<keyword evidence="9" id="KW-1185">Reference proteome</keyword>
<dbReference type="CDD" id="cd24010">
    <property type="entry name" value="ASKHA_NBD_AcK_PK"/>
    <property type="match status" value="1"/>
</dbReference>
<dbReference type="NCBIfam" id="TIGR00016">
    <property type="entry name" value="ackA"/>
    <property type="match status" value="1"/>
</dbReference>
<organism evidence="8 9">
    <name type="scientific">Lactiplantibacillus brownii</name>
    <dbReference type="NCBI Taxonomy" id="3069269"/>
    <lineage>
        <taxon>Bacteria</taxon>
        <taxon>Bacillati</taxon>
        <taxon>Bacillota</taxon>
        <taxon>Bacilli</taxon>
        <taxon>Lactobacillales</taxon>
        <taxon>Lactobacillaceae</taxon>
        <taxon>Lactiplantibacillus</taxon>
    </lineage>
</organism>
<keyword evidence="2 6" id="KW-0808">Transferase</keyword>
<feature type="binding site" evidence="6">
    <location>
        <begin position="207"/>
        <end position="211"/>
    </location>
    <ligand>
        <name>ATP</name>
        <dbReference type="ChEBI" id="CHEBI:30616"/>
    </ligand>
</feature>
<comment type="caution">
    <text evidence="6">Lacks conserved residue(s) required for the propagation of feature annotation.</text>
</comment>
<comment type="subunit">
    <text evidence="6">Homodimer.</text>
</comment>
<dbReference type="HAMAP" id="MF_00020">
    <property type="entry name" value="Acetate_kinase"/>
    <property type="match status" value="1"/>
</dbReference>
<comment type="function">
    <text evidence="6">Catalyzes the formation of acetyl phosphate from acetate and ATP. Can also catalyze the reverse reaction.</text>
</comment>
<accession>A0ABU1A9L8</accession>
<comment type="pathway">
    <text evidence="6">Metabolic intermediate biosynthesis; acetyl-CoA biosynthesis; acetyl-CoA from acetate: step 1/2.</text>
</comment>
<dbReference type="EMBL" id="JAVCWF010000001">
    <property type="protein sequence ID" value="MDQ7937671.1"/>
    <property type="molecule type" value="Genomic_DNA"/>
</dbReference>
<keyword evidence="3 6" id="KW-0547">Nucleotide-binding</keyword>
<feature type="site" description="Transition state stabilizer" evidence="6">
    <location>
        <position position="179"/>
    </location>
</feature>
<evidence type="ECO:0000256" key="6">
    <source>
        <dbReference type="HAMAP-Rule" id="MF_00020"/>
    </source>
</evidence>
<dbReference type="Proteomes" id="UP001227831">
    <property type="component" value="Unassembled WGS sequence"/>
</dbReference>
<dbReference type="Gene3D" id="3.30.420.40">
    <property type="match status" value="2"/>
</dbReference>
<dbReference type="InterPro" id="IPR004372">
    <property type="entry name" value="Ac/propionate_kinase"/>
</dbReference>
<sequence>MGKTIAINAGSSTLKFKLFEMPQERVIASGAIERIGFESSPVHIRYGLDHKYRETESVPDHLTAVNIILDELIKLHIIATYDEITGVGHRVVAGGEIFKDSVLITDKVLTQIDSLAEYAPLHNPANAVGIRAFKRVLPDVPAVAVFDTSFHTSMPPVNYLYSLPYAYYEKYGARKFGAHGTSHRYVAGRAAKLMGRPLTALRLITLHLGAGSSITAIKNGQSLDTSMGFTPLAGITMATRSGDLDPSLMAFLMKKLDLKDPDDMLKILNTQSGLLGIAGSADMAELEARCDYDKMAKLAIDIFVNRIVKYIGAYLAEMQGADAIVITAGIGERDAKMRQRIAERLSYFGVAIDPHKNQVSGVERDLSTADAKIRTILIPTDEELMIARDVERVGHPKN</sequence>
<feature type="binding site" evidence="6">
    <location>
        <position position="8"/>
    </location>
    <ligand>
        <name>Mg(2+)</name>
        <dbReference type="ChEBI" id="CHEBI:18420"/>
    </ligand>
</feature>
<dbReference type="PANTHER" id="PTHR21060">
    <property type="entry name" value="ACETATE KINASE"/>
    <property type="match status" value="1"/>
</dbReference>
<keyword evidence="4 6" id="KW-0418">Kinase</keyword>
<evidence type="ECO:0000256" key="7">
    <source>
        <dbReference type="RuleBase" id="RU003835"/>
    </source>
</evidence>
<feature type="site" description="Transition state stabilizer" evidence="6">
    <location>
        <position position="240"/>
    </location>
</feature>
<dbReference type="Pfam" id="PF00871">
    <property type="entry name" value="Acetate_kinase"/>
    <property type="match status" value="1"/>
</dbReference>
<dbReference type="SUPFAM" id="SSF53067">
    <property type="entry name" value="Actin-like ATPase domain"/>
    <property type="match status" value="2"/>
</dbReference>
<feature type="binding site" evidence="6">
    <location>
        <position position="15"/>
    </location>
    <ligand>
        <name>ATP</name>
        <dbReference type="ChEBI" id="CHEBI:30616"/>
    </ligand>
</feature>
<keyword evidence="5 6" id="KW-0067">ATP-binding</keyword>
<dbReference type="InterPro" id="IPR043129">
    <property type="entry name" value="ATPase_NBD"/>
</dbReference>
<dbReference type="PRINTS" id="PR00471">
    <property type="entry name" value="ACETATEKNASE"/>
</dbReference>
<keyword evidence="6" id="KW-0963">Cytoplasm</keyword>
<dbReference type="PIRSF" id="PIRSF000722">
    <property type="entry name" value="Acetate_prop_kin"/>
    <property type="match status" value="1"/>
</dbReference>
<dbReference type="InterPro" id="IPR000890">
    <property type="entry name" value="Aliphatic_acid_kin_short-chain"/>
</dbReference>
<comment type="similarity">
    <text evidence="1 6 7">Belongs to the acetokinase family.</text>
</comment>
<feature type="active site" description="Proton donor/acceptor" evidence="6">
    <location>
        <position position="147"/>
    </location>
</feature>
<dbReference type="PROSITE" id="PS01076">
    <property type="entry name" value="ACETATE_KINASE_2"/>
    <property type="match status" value="1"/>
</dbReference>
<comment type="catalytic activity">
    <reaction evidence="6">
        <text>acetate + ATP = acetyl phosphate + ADP</text>
        <dbReference type="Rhea" id="RHEA:11352"/>
        <dbReference type="ChEBI" id="CHEBI:22191"/>
        <dbReference type="ChEBI" id="CHEBI:30089"/>
        <dbReference type="ChEBI" id="CHEBI:30616"/>
        <dbReference type="ChEBI" id="CHEBI:456216"/>
        <dbReference type="EC" id="2.7.2.1"/>
    </reaction>
</comment>
<keyword evidence="6" id="KW-0460">Magnesium</keyword>
<dbReference type="InterPro" id="IPR023865">
    <property type="entry name" value="Aliphatic_acid_kinase_CS"/>
</dbReference>
<dbReference type="PANTHER" id="PTHR21060:SF15">
    <property type="entry name" value="ACETATE KINASE-RELATED"/>
    <property type="match status" value="1"/>
</dbReference>
<comment type="cofactor">
    <cofactor evidence="6">
        <name>Mg(2+)</name>
        <dbReference type="ChEBI" id="CHEBI:18420"/>
    </cofactor>
    <cofactor evidence="6">
        <name>Mn(2+)</name>
        <dbReference type="ChEBI" id="CHEBI:29035"/>
    </cofactor>
    <text evidence="6">Mg(2+). Can also accept Mn(2+).</text>
</comment>
<feature type="binding site" evidence="6">
    <location>
        <position position="382"/>
    </location>
    <ligand>
        <name>Mg(2+)</name>
        <dbReference type="ChEBI" id="CHEBI:18420"/>
    </ligand>
</feature>
<dbReference type="PROSITE" id="PS01075">
    <property type="entry name" value="ACETATE_KINASE_1"/>
    <property type="match status" value="1"/>
</dbReference>
<reference evidence="8 9" key="1">
    <citation type="journal article" date="2023" name="Int. J. Syst. Evol. Microbiol.">
        <title>Lactiplantibacillus brownii sp. nov., a novel psychrotolerant species isolated from sauerkraut.</title>
        <authorList>
            <person name="Heng Y.C."/>
            <person name="Silvaraju S."/>
            <person name="Lee J.K.Y."/>
            <person name="Kittelmann S."/>
        </authorList>
    </citation>
    <scope>NUCLEOTIDE SEQUENCE [LARGE SCALE GENOMIC DNA]</scope>
    <source>
        <strain evidence="8 9">WILCCON 0030</strain>
    </source>
</reference>
<comment type="subcellular location">
    <subcellularLocation>
        <location evidence="6">Cytoplasm</location>
    </subcellularLocation>
</comment>
<keyword evidence="6" id="KW-0479">Metal-binding</keyword>
<dbReference type="GO" id="GO:0008776">
    <property type="term" value="F:acetate kinase activity"/>
    <property type="evidence" value="ECO:0007669"/>
    <property type="project" value="UniProtKB-EC"/>
</dbReference>
<evidence type="ECO:0000256" key="2">
    <source>
        <dbReference type="ARBA" id="ARBA00022679"/>
    </source>
</evidence>
<gene>
    <name evidence="6" type="primary">ackA</name>
    <name evidence="8" type="ORF">RA086_08625</name>
</gene>
<dbReference type="EC" id="2.7.2.1" evidence="6"/>
<feature type="binding site" evidence="6">
    <location>
        <position position="90"/>
    </location>
    <ligand>
        <name>substrate</name>
    </ligand>
</feature>
<evidence type="ECO:0000256" key="1">
    <source>
        <dbReference type="ARBA" id="ARBA00008748"/>
    </source>
</evidence>
<evidence type="ECO:0000256" key="5">
    <source>
        <dbReference type="ARBA" id="ARBA00022840"/>
    </source>
</evidence>
<evidence type="ECO:0000256" key="3">
    <source>
        <dbReference type="ARBA" id="ARBA00022741"/>
    </source>
</evidence>
<comment type="caution">
    <text evidence="8">The sequence shown here is derived from an EMBL/GenBank/DDBJ whole genome shotgun (WGS) entry which is preliminary data.</text>
</comment>